<name>A0A396IGW8_MEDTR</name>
<dbReference type="Gramene" id="rna27661">
    <property type="protein sequence ID" value="RHN64802.1"/>
    <property type="gene ID" value="gene27661"/>
</dbReference>
<organism evidence="1">
    <name type="scientific">Medicago truncatula</name>
    <name type="common">Barrel medic</name>
    <name type="synonym">Medicago tribuloides</name>
    <dbReference type="NCBI Taxonomy" id="3880"/>
    <lineage>
        <taxon>Eukaryota</taxon>
        <taxon>Viridiplantae</taxon>
        <taxon>Streptophyta</taxon>
        <taxon>Embryophyta</taxon>
        <taxon>Tracheophyta</taxon>
        <taxon>Spermatophyta</taxon>
        <taxon>Magnoliopsida</taxon>
        <taxon>eudicotyledons</taxon>
        <taxon>Gunneridae</taxon>
        <taxon>Pentapetalae</taxon>
        <taxon>rosids</taxon>
        <taxon>fabids</taxon>
        <taxon>Fabales</taxon>
        <taxon>Fabaceae</taxon>
        <taxon>Papilionoideae</taxon>
        <taxon>50 kb inversion clade</taxon>
        <taxon>NPAAA clade</taxon>
        <taxon>Hologalegina</taxon>
        <taxon>IRL clade</taxon>
        <taxon>Trifolieae</taxon>
        <taxon>Medicago</taxon>
    </lineage>
</organism>
<protein>
    <submittedName>
        <fullName evidence="1">Uncharacterized protein</fullName>
    </submittedName>
</protein>
<dbReference type="Proteomes" id="UP000265566">
    <property type="component" value="Chromosome 4"/>
</dbReference>
<gene>
    <name evidence="1" type="ORF">MtrunA17_Chr4g0073031</name>
</gene>
<comment type="caution">
    <text evidence="1">The sequence shown here is derived from an EMBL/GenBank/DDBJ whole genome shotgun (WGS) entry which is preliminary data.</text>
</comment>
<reference evidence="1" key="1">
    <citation type="journal article" date="2018" name="Nat. Plants">
        <title>Whole-genome landscape of Medicago truncatula symbiotic genes.</title>
        <authorList>
            <person name="Pecrix Y."/>
            <person name="Gamas P."/>
            <person name="Carrere S."/>
        </authorList>
    </citation>
    <scope>NUCLEOTIDE SEQUENCE</scope>
    <source>
        <tissue evidence="1">Leaves</tissue>
    </source>
</reference>
<dbReference type="EMBL" id="PSQE01000004">
    <property type="protein sequence ID" value="RHN64802.1"/>
    <property type="molecule type" value="Genomic_DNA"/>
</dbReference>
<sequence>MARLMFPRRRVLASSMSSSMMTECGFLRMVSTMRSRTVFPRNWWALESPSPRRCAREITIGLDPDTSSERAAAILFLPILSGPVNINHVSPFDRLLPLPNLH</sequence>
<dbReference type="AlphaFoldDB" id="A0A396IGW8"/>
<accession>A0A396IGW8</accession>
<evidence type="ECO:0000313" key="1">
    <source>
        <dbReference type="EMBL" id="RHN64802.1"/>
    </source>
</evidence>
<proteinExistence type="predicted"/>